<protein>
    <recommendedName>
        <fullName evidence="10">Type II secretion system protein K</fullName>
    </recommendedName>
</protein>
<evidence type="ECO:0000256" key="4">
    <source>
        <dbReference type="ARBA" id="ARBA00022475"/>
    </source>
</evidence>
<dbReference type="InterPro" id="IPR045584">
    <property type="entry name" value="Pilin-like"/>
</dbReference>
<feature type="transmembrane region" description="Helical" evidence="12">
    <location>
        <begin position="12"/>
        <end position="33"/>
    </location>
</feature>
<name>A0ABT0LA27_9GAMM</name>
<evidence type="ECO:0000259" key="14">
    <source>
        <dbReference type="Pfam" id="PF21687"/>
    </source>
</evidence>
<gene>
    <name evidence="15" type="primary">gspK</name>
    <name evidence="15" type="ORF">L2764_05855</name>
</gene>
<evidence type="ECO:0000256" key="5">
    <source>
        <dbReference type="ARBA" id="ARBA00022519"/>
    </source>
</evidence>
<comment type="similarity">
    <text evidence="2 10">Belongs to the GSP K family.</text>
</comment>
<evidence type="ECO:0000313" key="16">
    <source>
        <dbReference type="Proteomes" id="UP001203423"/>
    </source>
</evidence>
<comment type="subcellular location">
    <subcellularLocation>
        <location evidence="1 10">Cell inner membrane</location>
    </subcellularLocation>
</comment>
<evidence type="ECO:0000256" key="8">
    <source>
        <dbReference type="ARBA" id="ARBA00022989"/>
    </source>
</evidence>
<dbReference type="InterPro" id="IPR049179">
    <property type="entry name" value="T2SSK_SAM-like_2nd"/>
</dbReference>
<evidence type="ECO:0000256" key="6">
    <source>
        <dbReference type="ARBA" id="ARBA00022692"/>
    </source>
</evidence>
<dbReference type="InterPro" id="IPR038072">
    <property type="entry name" value="GspK_central_sf"/>
</dbReference>
<dbReference type="EMBL" id="JAKIKS010000016">
    <property type="protein sequence ID" value="MCL1124011.1"/>
    <property type="molecule type" value="Genomic_DNA"/>
</dbReference>
<keyword evidence="4 10" id="KW-1003">Cell membrane</keyword>
<evidence type="ECO:0000256" key="11">
    <source>
        <dbReference type="SAM" id="MobiDB-lite"/>
    </source>
</evidence>
<keyword evidence="5 10" id="KW-0997">Cell inner membrane</keyword>
<dbReference type="Pfam" id="PF03934">
    <property type="entry name" value="T2SSK"/>
    <property type="match status" value="1"/>
</dbReference>
<evidence type="ECO:0000256" key="2">
    <source>
        <dbReference type="ARBA" id="ARBA00007246"/>
    </source>
</evidence>
<evidence type="ECO:0000259" key="13">
    <source>
        <dbReference type="Pfam" id="PF03934"/>
    </source>
</evidence>
<dbReference type="Gene3D" id="3.30.1300.30">
    <property type="entry name" value="GSPII I/J protein-like"/>
    <property type="match status" value="1"/>
</dbReference>
<evidence type="ECO:0000256" key="9">
    <source>
        <dbReference type="ARBA" id="ARBA00023136"/>
    </source>
</evidence>
<dbReference type="Pfam" id="PF21687">
    <property type="entry name" value="T2SSK_1st"/>
    <property type="match status" value="1"/>
</dbReference>
<dbReference type="PIRSF" id="PIRSF002786">
    <property type="entry name" value="XcpX"/>
    <property type="match status" value="1"/>
</dbReference>
<keyword evidence="7" id="KW-0653">Protein transport</keyword>
<evidence type="ECO:0000256" key="7">
    <source>
        <dbReference type="ARBA" id="ARBA00022927"/>
    </source>
</evidence>
<dbReference type="RefSeq" id="WP_248939295.1">
    <property type="nucleotide sequence ID" value="NZ_JAKIKS010000016.1"/>
</dbReference>
<dbReference type="InterPro" id="IPR005628">
    <property type="entry name" value="GspK"/>
</dbReference>
<keyword evidence="3 10" id="KW-0813">Transport</keyword>
<feature type="domain" description="T2SS protein K second SAM-like" evidence="13">
    <location>
        <begin position="227"/>
        <end position="293"/>
    </location>
</feature>
<sequence length="366" mass="40686">MLKRLPMSTKQDGVALIVVLLIVAMIAIIATNITSRSQLSVRRTINMVQYNQAYWYALSAEELSKKILTQDFEDDEDSINLQQYWAQSDMVFPVENGEIAGEISDMRSCFNLNSLSVSSEEDVSTGQSKTTLPMRQFSGLLVALGMDQFSADTLAATLKDYTDEDTTTSSYGAEDAEYESRSVPYRAANTLLFDKSELRAIMGFTQDIYMRIAPYVCAIPANDVQVLNVNTIKVEQAALLAGMFENKISVGEAEGIINQRPGDGFESIEDFWANSSISSFKTSDEALASSFGIKSDYFLLRAGAKVDRAIFRLKSVLMRSSDNKLSVISRQFGDRKIVLPVKEESSSFLSEEDKMGMSQQNSEKKK</sequence>
<proteinExistence type="inferred from homology"/>
<feature type="region of interest" description="Disordered" evidence="11">
    <location>
        <begin position="345"/>
        <end position="366"/>
    </location>
</feature>
<evidence type="ECO:0000313" key="15">
    <source>
        <dbReference type="EMBL" id="MCL1124011.1"/>
    </source>
</evidence>
<keyword evidence="6 12" id="KW-0812">Transmembrane</keyword>
<comment type="caution">
    <text evidence="15">The sequence shown here is derived from an EMBL/GenBank/DDBJ whole genome shotgun (WGS) entry which is preliminary data.</text>
</comment>
<dbReference type="Gene3D" id="1.10.40.60">
    <property type="entry name" value="EpsJ-like"/>
    <property type="match status" value="2"/>
</dbReference>
<evidence type="ECO:0000256" key="10">
    <source>
        <dbReference type="PIRNR" id="PIRNR002786"/>
    </source>
</evidence>
<evidence type="ECO:0000256" key="12">
    <source>
        <dbReference type="SAM" id="Phobius"/>
    </source>
</evidence>
<dbReference type="SUPFAM" id="SSF54523">
    <property type="entry name" value="Pili subunits"/>
    <property type="match status" value="1"/>
</dbReference>
<evidence type="ECO:0000256" key="1">
    <source>
        <dbReference type="ARBA" id="ARBA00004533"/>
    </source>
</evidence>
<organism evidence="15 16">
    <name type="scientific">Shewanella surugensis</name>
    <dbReference type="NCBI Taxonomy" id="212020"/>
    <lineage>
        <taxon>Bacteria</taxon>
        <taxon>Pseudomonadati</taxon>
        <taxon>Pseudomonadota</taxon>
        <taxon>Gammaproteobacteria</taxon>
        <taxon>Alteromonadales</taxon>
        <taxon>Shewanellaceae</taxon>
        <taxon>Shewanella</taxon>
    </lineage>
</organism>
<dbReference type="SUPFAM" id="SSF158544">
    <property type="entry name" value="GspK insert domain-like"/>
    <property type="match status" value="2"/>
</dbReference>
<dbReference type="Proteomes" id="UP001203423">
    <property type="component" value="Unassembled WGS sequence"/>
</dbReference>
<keyword evidence="8 12" id="KW-1133">Transmembrane helix</keyword>
<evidence type="ECO:0000256" key="3">
    <source>
        <dbReference type="ARBA" id="ARBA00022448"/>
    </source>
</evidence>
<dbReference type="PANTHER" id="PTHR38831:SF1">
    <property type="entry name" value="TYPE II SECRETION SYSTEM PROTEIN K-RELATED"/>
    <property type="match status" value="1"/>
</dbReference>
<dbReference type="InterPro" id="IPR049031">
    <property type="entry name" value="T2SSK_SAM-like_1st"/>
</dbReference>
<dbReference type="NCBIfam" id="NF037980">
    <property type="entry name" value="T2SS_GspK"/>
    <property type="match status" value="1"/>
</dbReference>
<reference evidence="15 16" key="1">
    <citation type="submission" date="2022-01" db="EMBL/GenBank/DDBJ databases">
        <title>Whole genome-based taxonomy of the Shewanellaceae.</title>
        <authorList>
            <person name="Martin-Rodriguez A.J."/>
        </authorList>
    </citation>
    <scope>NUCLEOTIDE SEQUENCE [LARGE SCALE GENOMIC DNA]</scope>
    <source>
        <strain evidence="15 16">DSM 17177</strain>
    </source>
</reference>
<dbReference type="PANTHER" id="PTHR38831">
    <property type="entry name" value="TYPE II SECRETION SYSTEM PROTEIN K"/>
    <property type="match status" value="1"/>
</dbReference>
<accession>A0ABT0LA27</accession>
<feature type="compositionally biased region" description="Basic and acidic residues" evidence="11">
    <location>
        <begin position="345"/>
        <end position="355"/>
    </location>
</feature>
<keyword evidence="16" id="KW-1185">Reference proteome</keyword>
<keyword evidence="9 10" id="KW-0472">Membrane</keyword>
<feature type="compositionally biased region" description="Polar residues" evidence="11">
    <location>
        <begin position="357"/>
        <end position="366"/>
    </location>
</feature>
<feature type="domain" description="T2SS protein K first SAM-like" evidence="14">
    <location>
        <begin position="108"/>
        <end position="221"/>
    </location>
</feature>